<organism evidence="2">
    <name type="scientific">Octopus bimaculoides</name>
    <name type="common">California two-spotted octopus</name>
    <dbReference type="NCBI Taxonomy" id="37653"/>
    <lineage>
        <taxon>Eukaryota</taxon>
        <taxon>Metazoa</taxon>
        <taxon>Spiralia</taxon>
        <taxon>Lophotrochozoa</taxon>
        <taxon>Mollusca</taxon>
        <taxon>Cephalopoda</taxon>
        <taxon>Coleoidea</taxon>
        <taxon>Octopodiformes</taxon>
        <taxon>Octopoda</taxon>
        <taxon>Incirrata</taxon>
        <taxon>Octopodidae</taxon>
        <taxon>Octopus</taxon>
    </lineage>
</organism>
<accession>A0A0L8H6B8</accession>
<feature type="signal peptide" evidence="1">
    <location>
        <begin position="1"/>
        <end position="26"/>
    </location>
</feature>
<gene>
    <name evidence="2" type="ORF">OCBIM_22022271mg</name>
</gene>
<proteinExistence type="predicted"/>
<dbReference type="EMBL" id="KQ419192">
    <property type="protein sequence ID" value="KOF84310.1"/>
    <property type="molecule type" value="Genomic_DNA"/>
</dbReference>
<dbReference type="AlphaFoldDB" id="A0A0L8H6B8"/>
<feature type="chain" id="PRO_5005583565" evidence="1">
    <location>
        <begin position="27"/>
        <end position="53"/>
    </location>
</feature>
<keyword evidence="1" id="KW-0732">Signal</keyword>
<protein>
    <submittedName>
        <fullName evidence="2">Uncharacterized protein</fullName>
    </submittedName>
</protein>
<sequence>MDSRRMALLRACYHLLLMMVPHNALCTNSLIRVRKATQVKIDLFIFQYPGTCL</sequence>
<evidence type="ECO:0000313" key="2">
    <source>
        <dbReference type="EMBL" id="KOF84310.1"/>
    </source>
</evidence>
<name>A0A0L8H6B8_OCTBM</name>
<reference evidence="2" key="1">
    <citation type="submission" date="2015-07" db="EMBL/GenBank/DDBJ databases">
        <title>MeaNS - Measles Nucleotide Surveillance Program.</title>
        <authorList>
            <person name="Tran T."/>
            <person name="Druce J."/>
        </authorList>
    </citation>
    <scope>NUCLEOTIDE SEQUENCE</scope>
    <source>
        <strain evidence="2">UCB-OBI-ISO-001</strain>
        <tissue evidence="2">Gonad</tissue>
    </source>
</reference>
<evidence type="ECO:0000256" key="1">
    <source>
        <dbReference type="SAM" id="SignalP"/>
    </source>
</evidence>